<dbReference type="RefSeq" id="XP_062759890.1">
    <property type="nucleotide sequence ID" value="XM_062895634.1"/>
</dbReference>
<dbReference type="PROSITE" id="PS50048">
    <property type="entry name" value="ZN2_CY6_FUNGAL_2"/>
    <property type="match status" value="1"/>
</dbReference>
<dbReference type="GO" id="GO:0045944">
    <property type="term" value="P:positive regulation of transcription by RNA polymerase II"/>
    <property type="evidence" value="ECO:0007669"/>
    <property type="project" value="TreeGrafter"/>
</dbReference>
<proteinExistence type="predicted"/>
<feature type="region of interest" description="Disordered" evidence="3">
    <location>
        <begin position="288"/>
        <end position="310"/>
    </location>
</feature>
<sequence length="544" mass="61546">MQLANFPHSRLQIEAPPPPVTPTPRTMLPAKVPVRSRSKRGCWTCRIRHRKCDEGHPFCKECDNRSIHCHGYGPRPSWLDNEEQVRAELSLVKKAVKQNARLLSKGPIRPVGIDPQLRTISAKQQQDAVTGPEQALWASCPSQEMRFREAELIMLYLDYIFFIQYPYYTDKAELGGRGWLFWLLMNNRPLRQASLTLAALYQRTKFARGTEYTEAELIEYHTTALSAMRHALSGNEGDLALDVGERLITFISSGCCLISFEVLQGGSKGWQTHLDALTTVASKIRLPPFEDSDDDESPPPYAPSGPGSSLRRGMKYARRFEITKLLWFEILSTASSGIPPRMPYRQWLDSEEILMADFVGCQNWVMRLIGDLSMIEAGIDFPGLDERRASLANIEKMLREGIERLRVQSRYPSAPVSCYISRVFAAGALVHLHRVLATTHPAEADIHGAVAAVIKELEQAPEKVSLRGVVWTICLAGSMARPDQQPFFERLMTRILGTAETNFGNCESVQRILRHCWTKRHEDPLAEWTLRDAMEEIGDYPLLV</sequence>
<dbReference type="GO" id="GO:0000981">
    <property type="term" value="F:DNA-binding transcription factor activity, RNA polymerase II-specific"/>
    <property type="evidence" value="ECO:0007669"/>
    <property type="project" value="InterPro"/>
</dbReference>
<dbReference type="InterPro" id="IPR021858">
    <property type="entry name" value="Fun_TF"/>
</dbReference>
<dbReference type="PANTHER" id="PTHR37534">
    <property type="entry name" value="TRANSCRIPTIONAL ACTIVATOR PROTEIN UGA3"/>
    <property type="match status" value="1"/>
</dbReference>
<dbReference type="GeneID" id="87915539"/>
<feature type="region of interest" description="Disordered" evidence="3">
    <location>
        <begin position="1"/>
        <end position="25"/>
    </location>
</feature>
<feature type="domain" description="Zn(2)-C6 fungal-type" evidence="4">
    <location>
        <begin position="41"/>
        <end position="69"/>
    </location>
</feature>
<dbReference type="SUPFAM" id="SSF57701">
    <property type="entry name" value="Zn2/Cys6 DNA-binding domain"/>
    <property type="match status" value="1"/>
</dbReference>
<dbReference type="Proteomes" id="UP001273209">
    <property type="component" value="Unassembled WGS sequence"/>
</dbReference>
<evidence type="ECO:0000256" key="1">
    <source>
        <dbReference type="ARBA" id="ARBA00004123"/>
    </source>
</evidence>
<dbReference type="InterPro" id="IPR036864">
    <property type="entry name" value="Zn2-C6_fun-type_DNA-bd_sf"/>
</dbReference>
<reference evidence="5" key="1">
    <citation type="submission" date="2023-11" db="EMBL/GenBank/DDBJ databases">
        <title>The genome sequences of three competitors of mushroom-forming fungi.</title>
        <authorList>
            <person name="Beijen E."/>
            <person name="Ohm R.A."/>
        </authorList>
    </citation>
    <scope>NUCLEOTIDE SEQUENCE</scope>
    <source>
        <strain evidence="5">CBS 100526</strain>
    </source>
</reference>
<dbReference type="Gene3D" id="4.10.240.10">
    <property type="entry name" value="Zn(2)-C6 fungal-type DNA-binding domain"/>
    <property type="match status" value="1"/>
</dbReference>
<keyword evidence="2" id="KW-0539">Nucleus</keyword>
<evidence type="ECO:0000256" key="3">
    <source>
        <dbReference type="SAM" id="MobiDB-lite"/>
    </source>
</evidence>
<comment type="subcellular location">
    <subcellularLocation>
        <location evidence="1">Nucleus</location>
    </subcellularLocation>
</comment>
<name>A0AAE1M2W8_9HYPO</name>
<evidence type="ECO:0000313" key="5">
    <source>
        <dbReference type="EMBL" id="KAK4083889.1"/>
    </source>
</evidence>
<protein>
    <submittedName>
        <fullName evidence="5">Transcriptional regulator family: Fungal Specific TF</fullName>
    </submittedName>
</protein>
<dbReference type="GO" id="GO:0008270">
    <property type="term" value="F:zinc ion binding"/>
    <property type="evidence" value="ECO:0007669"/>
    <property type="project" value="InterPro"/>
</dbReference>
<dbReference type="CDD" id="cd00067">
    <property type="entry name" value="GAL4"/>
    <property type="match status" value="1"/>
</dbReference>
<evidence type="ECO:0000256" key="2">
    <source>
        <dbReference type="ARBA" id="ARBA00023242"/>
    </source>
</evidence>
<dbReference type="PROSITE" id="PS00463">
    <property type="entry name" value="ZN2_CY6_FUNGAL_1"/>
    <property type="match status" value="1"/>
</dbReference>
<dbReference type="Pfam" id="PF11951">
    <property type="entry name" value="Fungal_trans_2"/>
    <property type="match status" value="1"/>
</dbReference>
<dbReference type="AlphaFoldDB" id="A0AAE1M2W8"/>
<dbReference type="GO" id="GO:0000976">
    <property type="term" value="F:transcription cis-regulatory region binding"/>
    <property type="evidence" value="ECO:0007669"/>
    <property type="project" value="TreeGrafter"/>
</dbReference>
<accession>A0AAE1M2W8</accession>
<evidence type="ECO:0000259" key="4">
    <source>
        <dbReference type="PROSITE" id="PS50048"/>
    </source>
</evidence>
<gene>
    <name evidence="5" type="ORF">Triagg1_1551</name>
</gene>
<keyword evidence="6" id="KW-1185">Reference proteome</keyword>
<evidence type="ECO:0000313" key="6">
    <source>
        <dbReference type="Proteomes" id="UP001273209"/>
    </source>
</evidence>
<dbReference type="GO" id="GO:0005634">
    <property type="term" value="C:nucleus"/>
    <property type="evidence" value="ECO:0007669"/>
    <property type="project" value="UniProtKB-SubCell"/>
</dbReference>
<organism evidence="5 6">
    <name type="scientific">Trichoderma aggressivum f. europaeum</name>
    <dbReference type="NCBI Taxonomy" id="173218"/>
    <lineage>
        <taxon>Eukaryota</taxon>
        <taxon>Fungi</taxon>
        <taxon>Dikarya</taxon>
        <taxon>Ascomycota</taxon>
        <taxon>Pezizomycotina</taxon>
        <taxon>Sordariomycetes</taxon>
        <taxon>Hypocreomycetidae</taxon>
        <taxon>Hypocreales</taxon>
        <taxon>Hypocreaceae</taxon>
        <taxon>Trichoderma</taxon>
    </lineage>
</organism>
<dbReference type="PANTHER" id="PTHR37534:SF26">
    <property type="entry name" value="TRANSCRIPTION FACTOR, PUTATIVE-RELATED"/>
    <property type="match status" value="1"/>
</dbReference>
<dbReference type="InterPro" id="IPR001138">
    <property type="entry name" value="Zn2Cys6_DnaBD"/>
</dbReference>
<dbReference type="Pfam" id="PF00172">
    <property type="entry name" value="Zn_clus"/>
    <property type="match status" value="1"/>
</dbReference>
<dbReference type="EMBL" id="JAWRVG010000003">
    <property type="protein sequence ID" value="KAK4083889.1"/>
    <property type="molecule type" value="Genomic_DNA"/>
</dbReference>
<comment type="caution">
    <text evidence="5">The sequence shown here is derived from an EMBL/GenBank/DDBJ whole genome shotgun (WGS) entry which is preliminary data.</text>
</comment>
<dbReference type="SMART" id="SM00066">
    <property type="entry name" value="GAL4"/>
    <property type="match status" value="1"/>
</dbReference>